<dbReference type="PRINTS" id="PR00420">
    <property type="entry name" value="RNGMNOXGNASE"/>
</dbReference>
<evidence type="ECO:0000256" key="1">
    <source>
        <dbReference type="ARBA" id="ARBA00001974"/>
    </source>
</evidence>
<evidence type="ECO:0000256" key="6">
    <source>
        <dbReference type="ARBA" id="ARBA00023033"/>
    </source>
</evidence>
<evidence type="ECO:0000256" key="7">
    <source>
        <dbReference type="SAM" id="MobiDB-lite"/>
    </source>
</evidence>
<dbReference type="Proteomes" id="UP000051952">
    <property type="component" value="Unassembled WGS sequence"/>
</dbReference>
<gene>
    <name evidence="9" type="ORF">BSAL_46330</name>
</gene>
<evidence type="ECO:0000256" key="4">
    <source>
        <dbReference type="ARBA" id="ARBA00022857"/>
    </source>
</evidence>
<dbReference type="GO" id="GO:0004502">
    <property type="term" value="F:kynurenine 3-monooxygenase activity"/>
    <property type="evidence" value="ECO:0007669"/>
    <property type="project" value="TreeGrafter"/>
</dbReference>
<dbReference type="EMBL" id="CYKH01002219">
    <property type="protein sequence ID" value="CUG94067.1"/>
    <property type="molecule type" value="Genomic_DNA"/>
</dbReference>
<accession>A0A0S4JRA1</accession>
<dbReference type="VEuPathDB" id="TriTrypDB:BSAL_46330"/>
<evidence type="ECO:0000313" key="10">
    <source>
        <dbReference type="Proteomes" id="UP000051952"/>
    </source>
</evidence>
<evidence type="ECO:0000256" key="5">
    <source>
        <dbReference type="ARBA" id="ARBA00023002"/>
    </source>
</evidence>
<dbReference type="OrthoDB" id="683240at2759"/>
<proteinExistence type="predicted"/>
<feature type="region of interest" description="Disordered" evidence="7">
    <location>
        <begin position="1"/>
        <end position="21"/>
    </location>
</feature>
<dbReference type="InterPro" id="IPR036188">
    <property type="entry name" value="FAD/NAD-bd_sf"/>
</dbReference>
<feature type="domain" description="FAD-binding" evidence="8">
    <location>
        <begin position="63"/>
        <end position="429"/>
    </location>
</feature>
<keyword evidence="10" id="KW-1185">Reference proteome</keyword>
<evidence type="ECO:0000259" key="8">
    <source>
        <dbReference type="Pfam" id="PF01494"/>
    </source>
</evidence>
<dbReference type="PANTHER" id="PTHR46028">
    <property type="entry name" value="KYNURENINE 3-MONOOXYGENASE"/>
    <property type="match status" value="1"/>
</dbReference>
<protein>
    <submittedName>
        <fullName evidence="9">Flavoprotein monooxygenase, putative</fullName>
    </submittedName>
</protein>
<dbReference type="SUPFAM" id="SSF51905">
    <property type="entry name" value="FAD/NAD(P)-binding domain"/>
    <property type="match status" value="1"/>
</dbReference>
<evidence type="ECO:0000313" key="9">
    <source>
        <dbReference type="EMBL" id="CUG94067.1"/>
    </source>
</evidence>
<name>A0A0S4JRA1_BODSA</name>
<comment type="cofactor">
    <cofactor evidence="1">
        <name>FAD</name>
        <dbReference type="ChEBI" id="CHEBI:57692"/>
    </cofactor>
</comment>
<keyword evidence="2" id="KW-0285">Flavoprotein</keyword>
<dbReference type="Gene3D" id="3.50.50.60">
    <property type="entry name" value="FAD/NAD(P)-binding domain"/>
    <property type="match status" value="1"/>
</dbReference>
<dbReference type="Pfam" id="PF01494">
    <property type="entry name" value="FAD_binding_3"/>
    <property type="match status" value="1"/>
</dbReference>
<dbReference type="GO" id="GO:0071949">
    <property type="term" value="F:FAD binding"/>
    <property type="evidence" value="ECO:0007669"/>
    <property type="project" value="InterPro"/>
</dbReference>
<organism evidence="9 10">
    <name type="scientific">Bodo saltans</name>
    <name type="common">Flagellated protozoan</name>
    <dbReference type="NCBI Taxonomy" id="75058"/>
    <lineage>
        <taxon>Eukaryota</taxon>
        <taxon>Discoba</taxon>
        <taxon>Euglenozoa</taxon>
        <taxon>Kinetoplastea</taxon>
        <taxon>Metakinetoplastina</taxon>
        <taxon>Eubodonida</taxon>
        <taxon>Bodonidae</taxon>
        <taxon>Bodo</taxon>
    </lineage>
</organism>
<sequence length="543" mass="61119">MFRRNAAKLGSTNRYTDGSGRKLDTNVLPVDMFVQPISNRAYPRTTEHWQLTVANEPSPYKGNVVVSGGGVIGLTAAALFSTRGWHVTVVEQRSDPHELQSSHSTAYPHRIQSALLTRRAADALGHAGVTVNELRTVGTRVSGIHDHPGAFNSFLTRGLIEHHRFAVNMLAVDLPQLRLLLDQQIRALPTQNCKIFYDHKVVAVLPQLKKLVVKPLRDFDKDGAPSIPIEENHDETSLSVNLKQFEQVEVEGLSYDLIVCAEGANSTLRNFLDVEGFAADREFVVKWFELKSKALSGDHIHRWLHERKSRVRNLAALNTDRQTPMCIAFPRPGNDNSFALMMYLPQGELERLSAEELVTTYCSDIASKDFAVESGSAAATPFPTVHCDELFNSVGLPSAVMVGDAAHTCNPFLMQGLALGLEDCTHLMNNVDATSRHFYDAVRQFSRERGSAGDSLRVVSERCLYYEKKKHVNPLLRWRNAYQRFMNVATPKNINNFWGPTQNHMYSRSIEAMLNGRGYTSYEYVERQQSKHMQFFQIGRLFN</sequence>
<keyword evidence="4" id="KW-0521">NADP</keyword>
<dbReference type="InterPro" id="IPR002938">
    <property type="entry name" value="FAD-bd"/>
</dbReference>
<dbReference type="AlphaFoldDB" id="A0A0S4JRA1"/>
<keyword evidence="6 9" id="KW-0503">Monooxygenase</keyword>
<dbReference type="GO" id="GO:0070189">
    <property type="term" value="P:kynurenine metabolic process"/>
    <property type="evidence" value="ECO:0007669"/>
    <property type="project" value="TreeGrafter"/>
</dbReference>
<evidence type="ECO:0000256" key="2">
    <source>
        <dbReference type="ARBA" id="ARBA00022630"/>
    </source>
</evidence>
<dbReference type="PANTHER" id="PTHR46028:SF2">
    <property type="entry name" value="KYNURENINE 3-MONOOXYGENASE"/>
    <property type="match status" value="1"/>
</dbReference>
<keyword evidence="3" id="KW-0274">FAD</keyword>
<keyword evidence="5" id="KW-0560">Oxidoreductase</keyword>
<dbReference type="OMA" id="HIHRWLH"/>
<evidence type="ECO:0000256" key="3">
    <source>
        <dbReference type="ARBA" id="ARBA00022827"/>
    </source>
</evidence>
<reference evidence="10" key="1">
    <citation type="submission" date="2015-09" db="EMBL/GenBank/DDBJ databases">
        <authorList>
            <consortium name="Pathogen Informatics"/>
        </authorList>
    </citation>
    <scope>NUCLEOTIDE SEQUENCE [LARGE SCALE GENOMIC DNA]</scope>
    <source>
        <strain evidence="10">Lake Konstanz</strain>
    </source>
</reference>